<sequence length="160" mass="19326">MSHVVWNSFTKDVFGRNWNEFLMKYGVEDNNLLIQFIKQYDNFLGSREQNEREREREREMLNDELHHITRSTHFSLGFTAYEVVELISNSTFNKFKVTYDAISWEVKYQCLLFESRGILCRHSLSVLGFERVDKVALRYILERQNKNVKRRRTHIKSNHD</sequence>
<dbReference type="PANTHER" id="PTHR47718">
    <property type="entry name" value="OS01G0519700 PROTEIN"/>
    <property type="match status" value="1"/>
</dbReference>
<evidence type="ECO:0000313" key="1">
    <source>
        <dbReference type="EMBL" id="RYR50906.1"/>
    </source>
</evidence>
<keyword evidence="2" id="KW-1185">Reference proteome</keyword>
<protein>
    <recommendedName>
        <fullName evidence="3">Protein FAR1-RELATED SEQUENCE</fullName>
    </recommendedName>
</protein>
<evidence type="ECO:0000313" key="2">
    <source>
        <dbReference type="Proteomes" id="UP000289738"/>
    </source>
</evidence>
<accession>A0A445CJ00</accession>
<dbReference type="EMBL" id="SDMP01000006">
    <property type="protein sequence ID" value="RYR50906.1"/>
    <property type="molecule type" value="Genomic_DNA"/>
</dbReference>
<comment type="caution">
    <text evidence="1">The sequence shown here is derived from an EMBL/GenBank/DDBJ whole genome shotgun (WGS) entry which is preliminary data.</text>
</comment>
<name>A0A445CJ00_ARAHY</name>
<reference evidence="1 2" key="1">
    <citation type="submission" date="2019-01" db="EMBL/GenBank/DDBJ databases">
        <title>Sequencing of cultivated peanut Arachis hypogaea provides insights into genome evolution and oil improvement.</title>
        <authorList>
            <person name="Chen X."/>
        </authorList>
    </citation>
    <scope>NUCLEOTIDE SEQUENCE [LARGE SCALE GENOMIC DNA]</scope>
    <source>
        <strain evidence="2">cv. Fuhuasheng</strain>
        <tissue evidence="1">Leaves</tissue>
    </source>
</reference>
<organism evidence="1 2">
    <name type="scientific">Arachis hypogaea</name>
    <name type="common">Peanut</name>
    <dbReference type="NCBI Taxonomy" id="3818"/>
    <lineage>
        <taxon>Eukaryota</taxon>
        <taxon>Viridiplantae</taxon>
        <taxon>Streptophyta</taxon>
        <taxon>Embryophyta</taxon>
        <taxon>Tracheophyta</taxon>
        <taxon>Spermatophyta</taxon>
        <taxon>Magnoliopsida</taxon>
        <taxon>eudicotyledons</taxon>
        <taxon>Gunneridae</taxon>
        <taxon>Pentapetalae</taxon>
        <taxon>rosids</taxon>
        <taxon>fabids</taxon>
        <taxon>Fabales</taxon>
        <taxon>Fabaceae</taxon>
        <taxon>Papilionoideae</taxon>
        <taxon>50 kb inversion clade</taxon>
        <taxon>dalbergioids sensu lato</taxon>
        <taxon>Dalbergieae</taxon>
        <taxon>Pterocarpus clade</taxon>
        <taxon>Arachis</taxon>
    </lineage>
</organism>
<gene>
    <name evidence="1" type="ORF">Ahy_A06g025930</name>
</gene>
<evidence type="ECO:0008006" key="3">
    <source>
        <dbReference type="Google" id="ProtNLM"/>
    </source>
</evidence>
<proteinExistence type="predicted"/>
<dbReference type="Proteomes" id="UP000289738">
    <property type="component" value="Chromosome A06"/>
</dbReference>
<dbReference type="AlphaFoldDB" id="A0A445CJ00"/>